<dbReference type="Pfam" id="PF13480">
    <property type="entry name" value="Acetyltransf_6"/>
    <property type="match status" value="1"/>
</dbReference>
<dbReference type="InterPro" id="IPR038740">
    <property type="entry name" value="BioF2-like_GNAT_dom"/>
</dbReference>
<dbReference type="InterPro" id="IPR050832">
    <property type="entry name" value="Bact_Acetyltransf"/>
</dbReference>
<dbReference type="Gene3D" id="3.40.630.30">
    <property type="match status" value="1"/>
</dbReference>
<dbReference type="SUPFAM" id="SSF55729">
    <property type="entry name" value="Acyl-CoA N-acyltransferases (Nat)"/>
    <property type="match status" value="2"/>
</dbReference>
<dbReference type="GO" id="GO:0016747">
    <property type="term" value="F:acyltransferase activity, transferring groups other than amino-acyl groups"/>
    <property type="evidence" value="ECO:0007669"/>
    <property type="project" value="InterPro"/>
</dbReference>
<organism evidence="4 5">
    <name type="scientific">Actinoplanes aureus</name>
    <dbReference type="NCBI Taxonomy" id="2792083"/>
    <lineage>
        <taxon>Bacteria</taxon>
        <taxon>Bacillati</taxon>
        <taxon>Actinomycetota</taxon>
        <taxon>Actinomycetes</taxon>
        <taxon>Micromonosporales</taxon>
        <taxon>Micromonosporaceae</taxon>
        <taxon>Actinoplanes</taxon>
    </lineage>
</organism>
<evidence type="ECO:0000256" key="1">
    <source>
        <dbReference type="ARBA" id="ARBA00022679"/>
    </source>
</evidence>
<dbReference type="Pfam" id="PF13508">
    <property type="entry name" value="Acetyltransf_7"/>
    <property type="match status" value="1"/>
</dbReference>
<keyword evidence="5" id="KW-1185">Reference proteome</keyword>
<keyword evidence="1" id="KW-0808">Transferase</keyword>
<name>A0A931C6C4_9ACTN</name>
<dbReference type="Proteomes" id="UP000598146">
    <property type="component" value="Unassembled WGS sequence"/>
</dbReference>
<proteinExistence type="predicted"/>
<keyword evidence="2" id="KW-0012">Acyltransferase</keyword>
<evidence type="ECO:0000313" key="4">
    <source>
        <dbReference type="EMBL" id="MBG0561457.1"/>
    </source>
</evidence>
<dbReference type="CDD" id="cd04301">
    <property type="entry name" value="NAT_SF"/>
    <property type="match status" value="1"/>
</dbReference>
<dbReference type="PANTHER" id="PTHR43877">
    <property type="entry name" value="AMINOALKYLPHOSPHONATE N-ACETYLTRANSFERASE-RELATED-RELATED"/>
    <property type="match status" value="1"/>
</dbReference>
<gene>
    <name evidence="4" type="ORF">I4J89_08275</name>
</gene>
<dbReference type="PANTHER" id="PTHR43877:SF1">
    <property type="entry name" value="ACETYLTRANSFERASE"/>
    <property type="match status" value="1"/>
</dbReference>
<dbReference type="InterPro" id="IPR000182">
    <property type="entry name" value="GNAT_dom"/>
</dbReference>
<accession>A0A931C6C4</accession>
<sequence length="245" mass="27193">MTERLIDIVALPSRWQAVAPGGSVAGVAGLRPIMPFEYEDTPELSLYVEPQWRRRGIGSRLLTAVRAQSAEPRLVTDVVAGSPGEAFCLRHGFRRVRSQRHDLLTYCDVHRAWLGELVDAEHPGYRLTHWTGDLPSTARVEELLRSPSRPGNAVLTAADAGGDLAAYAVAVVDLPRARQYGPAVLPGHRGRRLGLWVNAALIQRLREVHPRVDEIETAGAEDDPCLPAREHLGFRPVRRTRLYEL</sequence>
<comment type="caution">
    <text evidence="4">The sequence shown here is derived from an EMBL/GenBank/DDBJ whole genome shotgun (WGS) entry which is preliminary data.</text>
</comment>
<feature type="domain" description="N-acetyltransferase" evidence="3">
    <location>
        <begin position="104"/>
        <end position="245"/>
    </location>
</feature>
<feature type="domain" description="N-acetyltransferase" evidence="3">
    <location>
        <begin position="1"/>
        <end position="113"/>
    </location>
</feature>
<reference evidence="4" key="1">
    <citation type="submission" date="2020-11" db="EMBL/GenBank/DDBJ databases">
        <title>Isolation and identification of active actinomycetes.</title>
        <authorList>
            <person name="Sun X."/>
        </authorList>
    </citation>
    <scope>NUCLEOTIDE SEQUENCE</scope>
    <source>
        <strain evidence="4">NEAU-A11</strain>
    </source>
</reference>
<protein>
    <submittedName>
        <fullName evidence="4">GNAT family N-acetyltransferase</fullName>
    </submittedName>
</protein>
<dbReference type="InterPro" id="IPR016181">
    <property type="entry name" value="Acyl_CoA_acyltransferase"/>
</dbReference>
<dbReference type="EMBL" id="JADQTO010000003">
    <property type="protein sequence ID" value="MBG0561457.1"/>
    <property type="molecule type" value="Genomic_DNA"/>
</dbReference>
<dbReference type="AlphaFoldDB" id="A0A931C6C4"/>
<dbReference type="PROSITE" id="PS51186">
    <property type="entry name" value="GNAT"/>
    <property type="match status" value="2"/>
</dbReference>
<evidence type="ECO:0000256" key="2">
    <source>
        <dbReference type="ARBA" id="ARBA00023315"/>
    </source>
</evidence>
<dbReference type="RefSeq" id="WP_196413246.1">
    <property type="nucleotide sequence ID" value="NZ_JADQTO010000003.1"/>
</dbReference>
<evidence type="ECO:0000259" key="3">
    <source>
        <dbReference type="PROSITE" id="PS51186"/>
    </source>
</evidence>
<evidence type="ECO:0000313" key="5">
    <source>
        <dbReference type="Proteomes" id="UP000598146"/>
    </source>
</evidence>